<dbReference type="InterPro" id="IPR011006">
    <property type="entry name" value="CheY-like_superfamily"/>
</dbReference>
<evidence type="ECO:0000313" key="9">
    <source>
        <dbReference type="EMBL" id="GGL59780.1"/>
    </source>
</evidence>
<dbReference type="OrthoDB" id="8127at2157"/>
<dbReference type="Gene3D" id="3.40.50.2300">
    <property type="match status" value="1"/>
</dbReference>
<dbReference type="RefSeq" id="WP_188978009.1">
    <property type="nucleotide sequence ID" value="NZ_BMPG01000002.1"/>
</dbReference>
<dbReference type="GO" id="GO:0005829">
    <property type="term" value="C:cytosol"/>
    <property type="evidence" value="ECO:0007669"/>
    <property type="project" value="TreeGrafter"/>
</dbReference>
<evidence type="ECO:0000256" key="1">
    <source>
        <dbReference type="ARBA" id="ARBA00022553"/>
    </source>
</evidence>
<evidence type="ECO:0000259" key="8">
    <source>
        <dbReference type="PROSITE" id="PS50110"/>
    </source>
</evidence>
<dbReference type="PROSITE" id="PS50110">
    <property type="entry name" value="RESPONSE_REGULATORY"/>
    <property type="match status" value="1"/>
</dbReference>
<reference evidence="9" key="1">
    <citation type="journal article" date="2014" name="Int. J. Syst. Evol. Microbiol.">
        <title>Complete genome sequence of Corynebacterium casei LMG S-19264T (=DSM 44701T), isolated from a smear-ripened cheese.</title>
        <authorList>
            <consortium name="US DOE Joint Genome Institute (JGI-PGF)"/>
            <person name="Walter F."/>
            <person name="Albersmeier A."/>
            <person name="Kalinowski J."/>
            <person name="Ruckert C."/>
        </authorList>
    </citation>
    <scope>NUCLEOTIDE SEQUENCE</scope>
    <source>
        <strain evidence="9">JCM 19596</strain>
    </source>
</reference>
<keyword evidence="5" id="KW-0804">Transcription</keyword>
<dbReference type="GO" id="GO:0000976">
    <property type="term" value="F:transcription cis-regulatory region binding"/>
    <property type="evidence" value="ECO:0007669"/>
    <property type="project" value="TreeGrafter"/>
</dbReference>
<dbReference type="SUPFAM" id="SSF52172">
    <property type="entry name" value="CheY-like"/>
    <property type="match status" value="1"/>
</dbReference>
<keyword evidence="10" id="KW-1185">Reference proteome</keyword>
<dbReference type="InterPro" id="IPR039420">
    <property type="entry name" value="WalR-like"/>
</dbReference>
<dbReference type="SMART" id="SM00091">
    <property type="entry name" value="PAS"/>
    <property type="match status" value="2"/>
</dbReference>
<evidence type="ECO:0000256" key="2">
    <source>
        <dbReference type="ARBA" id="ARBA00023012"/>
    </source>
</evidence>
<comment type="caution">
    <text evidence="9">The sequence shown here is derived from an EMBL/GenBank/DDBJ whole genome shotgun (WGS) entry which is preliminary data.</text>
</comment>
<dbReference type="CDD" id="cd00156">
    <property type="entry name" value="REC"/>
    <property type="match status" value="1"/>
</dbReference>
<keyword evidence="1 6" id="KW-0597">Phosphoprotein</keyword>
<dbReference type="Pfam" id="PF08448">
    <property type="entry name" value="PAS_4"/>
    <property type="match status" value="1"/>
</dbReference>
<name>A0A830F3S3_9EURY</name>
<accession>A0A830F3S3</accession>
<protein>
    <recommendedName>
        <fullName evidence="8">Response regulatory domain-containing protein</fullName>
    </recommendedName>
</protein>
<evidence type="ECO:0000256" key="6">
    <source>
        <dbReference type="PROSITE-ProRule" id="PRU00169"/>
    </source>
</evidence>
<organism evidence="9 10">
    <name type="scientific">Halocalculus aciditolerans</name>
    <dbReference type="NCBI Taxonomy" id="1383812"/>
    <lineage>
        <taxon>Archaea</taxon>
        <taxon>Methanobacteriati</taxon>
        <taxon>Methanobacteriota</taxon>
        <taxon>Stenosarchaea group</taxon>
        <taxon>Halobacteria</taxon>
        <taxon>Halobacteriales</taxon>
        <taxon>Halobacteriaceae</taxon>
        <taxon>Halocalculus</taxon>
    </lineage>
</organism>
<gene>
    <name evidence="9" type="ORF">GCM10009039_17490</name>
</gene>
<dbReference type="InterPro" id="IPR001789">
    <property type="entry name" value="Sig_transdc_resp-reg_receiver"/>
</dbReference>
<dbReference type="GO" id="GO:0032993">
    <property type="term" value="C:protein-DNA complex"/>
    <property type="evidence" value="ECO:0007669"/>
    <property type="project" value="TreeGrafter"/>
</dbReference>
<dbReference type="PANTHER" id="PTHR48111">
    <property type="entry name" value="REGULATOR OF RPOS"/>
    <property type="match status" value="1"/>
</dbReference>
<dbReference type="InterPro" id="IPR000014">
    <property type="entry name" value="PAS"/>
</dbReference>
<feature type="domain" description="Response regulatory" evidence="8">
    <location>
        <begin position="7"/>
        <end position="123"/>
    </location>
</feature>
<dbReference type="Proteomes" id="UP000607197">
    <property type="component" value="Unassembled WGS sequence"/>
</dbReference>
<dbReference type="SMART" id="SM00448">
    <property type="entry name" value="REC"/>
    <property type="match status" value="1"/>
</dbReference>
<dbReference type="Pfam" id="PF00072">
    <property type="entry name" value="Response_reg"/>
    <property type="match status" value="1"/>
</dbReference>
<dbReference type="CDD" id="cd00130">
    <property type="entry name" value="PAS"/>
    <property type="match status" value="1"/>
</dbReference>
<keyword evidence="2" id="KW-0902">Two-component regulatory system</keyword>
<reference evidence="9" key="2">
    <citation type="submission" date="2020-09" db="EMBL/GenBank/DDBJ databases">
        <authorList>
            <person name="Sun Q."/>
            <person name="Ohkuma M."/>
        </authorList>
    </citation>
    <scope>NUCLEOTIDE SEQUENCE</scope>
    <source>
        <strain evidence="9">JCM 19596</strain>
    </source>
</reference>
<sequence>MEPEGITVLHIDDDEEFLDLTRTVLVRDFSSIDIVTATSAEDGLALLDEHEIDCVVADYRMPGMDGIELLKRVRENHESLPVVFFTGYGSEELAAEAIHSGVTDYVRKEPTSNRFALLGNRIITLVKSYRADRALEEATARELEVYERINAGFIGLDEAFHVTYLNEYAEDLFGVDATDAMDELLWDVVPDVVGTPFERELRETTDSGEDSGLEFYFAPLDAWFDLYIYRDDAGTSVYVEDVTEEVTTRNELEDLREDLELTEAEFRTLQEKLSRPPSPFR</sequence>
<dbReference type="InterPro" id="IPR013656">
    <property type="entry name" value="PAS_4"/>
</dbReference>
<dbReference type="PANTHER" id="PTHR48111:SF1">
    <property type="entry name" value="TWO-COMPONENT RESPONSE REGULATOR ORR33"/>
    <property type="match status" value="1"/>
</dbReference>
<keyword evidence="4" id="KW-0238">DNA-binding</keyword>
<evidence type="ECO:0000256" key="3">
    <source>
        <dbReference type="ARBA" id="ARBA00023015"/>
    </source>
</evidence>
<feature type="coiled-coil region" evidence="7">
    <location>
        <begin position="245"/>
        <end position="272"/>
    </location>
</feature>
<dbReference type="AlphaFoldDB" id="A0A830F3S3"/>
<keyword evidence="3" id="KW-0805">Transcription regulation</keyword>
<feature type="modified residue" description="4-aspartylphosphate" evidence="6">
    <location>
        <position position="58"/>
    </location>
</feature>
<evidence type="ECO:0000256" key="7">
    <source>
        <dbReference type="SAM" id="Coils"/>
    </source>
</evidence>
<dbReference type="InterPro" id="IPR035965">
    <property type="entry name" value="PAS-like_dom_sf"/>
</dbReference>
<dbReference type="GO" id="GO:0000156">
    <property type="term" value="F:phosphorelay response regulator activity"/>
    <property type="evidence" value="ECO:0007669"/>
    <property type="project" value="TreeGrafter"/>
</dbReference>
<dbReference type="Gene3D" id="3.30.450.20">
    <property type="entry name" value="PAS domain"/>
    <property type="match status" value="1"/>
</dbReference>
<evidence type="ECO:0000256" key="5">
    <source>
        <dbReference type="ARBA" id="ARBA00023163"/>
    </source>
</evidence>
<keyword evidence="7" id="KW-0175">Coiled coil</keyword>
<proteinExistence type="predicted"/>
<evidence type="ECO:0000256" key="4">
    <source>
        <dbReference type="ARBA" id="ARBA00023125"/>
    </source>
</evidence>
<dbReference type="EMBL" id="BMPG01000002">
    <property type="protein sequence ID" value="GGL59780.1"/>
    <property type="molecule type" value="Genomic_DNA"/>
</dbReference>
<dbReference type="SUPFAM" id="SSF55785">
    <property type="entry name" value="PYP-like sensor domain (PAS domain)"/>
    <property type="match status" value="1"/>
</dbReference>
<evidence type="ECO:0000313" key="10">
    <source>
        <dbReference type="Proteomes" id="UP000607197"/>
    </source>
</evidence>
<dbReference type="GO" id="GO:0006355">
    <property type="term" value="P:regulation of DNA-templated transcription"/>
    <property type="evidence" value="ECO:0007669"/>
    <property type="project" value="TreeGrafter"/>
</dbReference>